<dbReference type="CDD" id="cd22785">
    <property type="entry name" value="DPBB_MltA-like"/>
    <property type="match status" value="1"/>
</dbReference>
<evidence type="ECO:0000256" key="1">
    <source>
        <dbReference type="SAM" id="MobiDB-lite"/>
    </source>
</evidence>
<dbReference type="AlphaFoldDB" id="A0A4P9ZPS0"/>
<keyword evidence="4" id="KW-1185">Reference proteome</keyword>
<feature type="chain" id="PRO_5020685814" description="3D domain-containing protein" evidence="2">
    <location>
        <begin position="32"/>
        <end position="280"/>
    </location>
</feature>
<evidence type="ECO:0008006" key="5">
    <source>
        <dbReference type="Google" id="ProtNLM"/>
    </source>
</evidence>
<dbReference type="Proteomes" id="UP000268162">
    <property type="component" value="Unassembled WGS sequence"/>
</dbReference>
<gene>
    <name evidence="3" type="ORF">BJ085DRAFT_33520</name>
</gene>
<accession>A0A4P9ZPS0</accession>
<evidence type="ECO:0000256" key="2">
    <source>
        <dbReference type="SAM" id="SignalP"/>
    </source>
</evidence>
<feature type="region of interest" description="Disordered" evidence="1">
    <location>
        <begin position="53"/>
        <end position="110"/>
    </location>
</feature>
<sequence length="280" mass="29875">MVHSNRFMSLLGVAVLMLAAVWLPIPPITEAYSVGQWAVAGSSYSHAALPLVRRGSKSDSKDDSSDDSSSSKSSKKSDTSSSSKSKKASTSKDSDSDDNSSDNKSSSKSNTKSRSVKLTFYWSEKQESSDSGNVVLGTCDKKKLASVTKDFADKAKMEGTAILANGKTINLGSCSCSNYMCFEVTDGAIGSGDNTLVPYYSVAANDMKRGTTLQVAKLKGVKLPNGKTHNGCVRVDDEGWSFGNNQIDWYVETEANYKTLNKVVSEGTVDIVPTTCTIGN</sequence>
<evidence type="ECO:0000313" key="4">
    <source>
        <dbReference type="Proteomes" id="UP000268162"/>
    </source>
</evidence>
<proteinExistence type="predicted"/>
<keyword evidence="2" id="KW-0732">Signal</keyword>
<protein>
    <recommendedName>
        <fullName evidence="5">3D domain-containing protein</fullName>
    </recommendedName>
</protein>
<dbReference type="STRING" id="215637.A0A4P9ZPS0"/>
<evidence type="ECO:0000313" key="3">
    <source>
        <dbReference type="EMBL" id="RKP35353.1"/>
    </source>
</evidence>
<dbReference type="EMBL" id="ML002891">
    <property type="protein sequence ID" value="RKP35353.1"/>
    <property type="molecule type" value="Genomic_DNA"/>
</dbReference>
<reference evidence="4" key="1">
    <citation type="journal article" date="2018" name="Nat. Microbiol.">
        <title>Leveraging single-cell genomics to expand the fungal tree of life.</title>
        <authorList>
            <person name="Ahrendt S.R."/>
            <person name="Quandt C.A."/>
            <person name="Ciobanu D."/>
            <person name="Clum A."/>
            <person name="Salamov A."/>
            <person name="Andreopoulos B."/>
            <person name="Cheng J.F."/>
            <person name="Woyke T."/>
            <person name="Pelin A."/>
            <person name="Henrissat B."/>
            <person name="Reynolds N.K."/>
            <person name="Benny G.L."/>
            <person name="Smith M.E."/>
            <person name="James T.Y."/>
            <person name="Grigoriev I.V."/>
        </authorList>
    </citation>
    <scope>NUCLEOTIDE SEQUENCE [LARGE SCALE GENOMIC DNA]</scope>
    <source>
        <strain evidence="4">RSA 468</strain>
    </source>
</reference>
<organism evidence="3 4">
    <name type="scientific">Dimargaris cristalligena</name>
    <dbReference type="NCBI Taxonomy" id="215637"/>
    <lineage>
        <taxon>Eukaryota</taxon>
        <taxon>Fungi</taxon>
        <taxon>Fungi incertae sedis</taxon>
        <taxon>Zoopagomycota</taxon>
        <taxon>Kickxellomycotina</taxon>
        <taxon>Dimargaritomycetes</taxon>
        <taxon>Dimargaritales</taxon>
        <taxon>Dimargaritaceae</taxon>
        <taxon>Dimargaris</taxon>
    </lineage>
</organism>
<name>A0A4P9ZPS0_9FUNG</name>
<feature type="signal peptide" evidence="2">
    <location>
        <begin position="1"/>
        <end position="31"/>
    </location>
</feature>